<name>A0A9C6SHK9_BOMTE</name>
<dbReference type="CDD" id="cd09272">
    <property type="entry name" value="RNase_HI_RT_Ty1"/>
    <property type="match status" value="1"/>
</dbReference>
<dbReference type="Proteomes" id="UP000835206">
    <property type="component" value="Chromosome 4"/>
</dbReference>
<dbReference type="InterPro" id="IPR054722">
    <property type="entry name" value="PolX-like_BBD"/>
</dbReference>
<evidence type="ECO:0000259" key="1">
    <source>
        <dbReference type="Pfam" id="PF22936"/>
    </source>
</evidence>
<proteinExistence type="predicted"/>
<dbReference type="PANTHER" id="PTHR11439">
    <property type="entry name" value="GAG-POL-RELATED RETROTRANSPOSON"/>
    <property type="match status" value="1"/>
</dbReference>
<accession>A0A9C6SHK9</accession>
<reference evidence="3" key="1">
    <citation type="submission" date="2025-08" db="UniProtKB">
        <authorList>
            <consortium name="RefSeq"/>
        </authorList>
    </citation>
    <scope>IDENTIFICATION</scope>
</reference>
<organism evidence="2 3">
    <name type="scientific">Bombus terrestris</name>
    <name type="common">Buff-tailed bumblebee</name>
    <name type="synonym">Apis terrestris</name>
    <dbReference type="NCBI Taxonomy" id="30195"/>
    <lineage>
        <taxon>Eukaryota</taxon>
        <taxon>Metazoa</taxon>
        <taxon>Ecdysozoa</taxon>
        <taxon>Arthropoda</taxon>
        <taxon>Hexapoda</taxon>
        <taxon>Insecta</taxon>
        <taxon>Pterygota</taxon>
        <taxon>Neoptera</taxon>
        <taxon>Endopterygota</taxon>
        <taxon>Hymenoptera</taxon>
        <taxon>Apocrita</taxon>
        <taxon>Aculeata</taxon>
        <taxon>Apoidea</taxon>
        <taxon>Anthophila</taxon>
        <taxon>Apidae</taxon>
        <taxon>Bombus</taxon>
        <taxon>Bombus</taxon>
    </lineage>
</organism>
<evidence type="ECO:0000313" key="3">
    <source>
        <dbReference type="RefSeq" id="XP_048261111.1"/>
    </source>
</evidence>
<dbReference type="Pfam" id="PF22936">
    <property type="entry name" value="Pol_BBD"/>
    <property type="match status" value="1"/>
</dbReference>
<keyword evidence="2" id="KW-1185">Reference proteome</keyword>
<evidence type="ECO:0000313" key="2">
    <source>
        <dbReference type="Proteomes" id="UP000835206"/>
    </source>
</evidence>
<dbReference type="OrthoDB" id="7697411at2759"/>
<protein>
    <submittedName>
        <fullName evidence="3">Uncharacterized protein LOC110119240 isoform X1</fullName>
    </submittedName>
</protein>
<dbReference type="GeneID" id="110119240"/>
<feature type="domain" description="Retrovirus-related Pol polyprotein from transposon TNT 1-94-like beta-barrel" evidence="1">
    <location>
        <begin position="193"/>
        <end position="272"/>
    </location>
</feature>
<gene>
    <name evidence="3" type="primary">LOC110119240</name>
</gene>
<dbReference type="PANTHER" id="PTHR11439:SF483">
    <property type="entry name" value="PEPTIDE SYNTHASE GLIP-LIKE, PUTATIVE (AFU_ORTHOLOGUE AFUA_3G12920)-RELATED"/>
    <property type="match status" value="1"/>
</dbReference>
<sequence>MSGSEDMSDHLNNFFSHADKLKEMDIVVADDLLSVLLLHGIPNTYENFKCAIELRDQLPTPDALKIKLLEEANSRHNSNAVYDHQEALQVEDLNKHTRYDKNRKSSDKNGFIKTNQVKHIECFYCHKRRYRAHQCLKKKRNNHKAELAQVPGISKTEQCLRASNIHYEDNQDSIITVYYHVSLNINREPLMKWCIDSDATSHICCDISRFETIQPIKNQKSKREINEWQKPAEIKGTAVLFNCIKNKLWKFQLENTLHVPVSKANLILVTKVAPTEKRNISEDLTGYVNSDWRGDINDRKSRTGFVFKLSNGVISWESRKQESVATSNTEAKYMALTESTR</sequence>
<dbReference type="RefSeq" id="XP_048261111.1">
    <property type="nucleotide sequence ID" value="XM_048405154.1"/>
</dbReference>
<dbReference type="KEGG" id="bter:110119240"/>
<dbReference type="AlphaFoldDB" id="A0A9C6SHK9"/>
<dbReference type="Pfam" id="PF14223">
    <property type="entry name" value="Retrotran_gag_2"/>
    <property type="match status" value="1"/>
</dbReference>